<dbReference type="GO" id="GO:0005829">
    <property type="term" value="C:cytosol"/>
    <property type="evidence" value="ECO:0007669"/>
    <property type="project" value="TreeGrafter"/>
</dbReference>
<dbReference type="PANTHER" id="PTHR45765:SF1">
    <property type="entry name" value="METHIONINE--TRNA LIGASE, CYTOPLASMIC"/>
    <property type="match status" value="1"/>
</dbReference>
<gene>
    <name evidence="16" type="primary">metG</name>
    <name evidence="19" type="ORF">PAP18089_04866</name>
</gene>
<proteinExistence type="inferred from homology"/>
<dbReference type="SUPFAM" id="SSF47323">
    <property type="entry name" value="Anticodon-binding domain of a subclass of class I aminoacyl-tRNA synthetases"/>
    <property type="match status" value="1"/>
</dbReference>
<dbReference type="PROSITE" id="PS50886">
    <property type="entry name" value="TRBD"/>
    <property type="match status" value="1"/>
</dbReference>
<feature type="compositionally biased region" description="Basic and acidic residues" evidence="17">
    <location>
        <begin position="624"/>
        <end position="641"/>
    </location>
</feature>
<evidence type="ECO:0000256" key="14">
    <source>
        <dbReference type="ARBA" id="ARBA00023146"/>
    </source>
</evidence>
<dbReference type="FunFam" id="2.40.50.140:FF:000042">
    <property type="entry name" value="Methionine--tRNA ligase"/>
    <property type="match status" value="1"/>
</dbReference>
<organism evidence="19 20">
    <name type="scientific">Pandoraea apista</name>
    <dbReference type="NCBI Taxonomy" id="93218"/>
    <lineage>
        <taxon>Bacteria</taxon>
        <taxon>Pseudomonadati</taxon>
        <taxon>Pseudomonadota</taxon>
        <taxon>Betaproteobacteria</taxon>
        <taxon>Burkholderiales</taxon>
        <taxon>Burkholderiaceae</taxon>
        <taxon>Pandoraea</taxon>
    </lineage>
</organism>
<comment type="cofactor">
    <cofactor evidence="16">
        <name>Zn(2+)</name>
        <dbReference type="ChEBI" id="CHEBI:29105"/>
    </cofactor>
    <text evidence="16">Binds 1 zinc ion per subunit.</text>
</comment>
<evidence type="ECO:0000256" key="2">
    <source>
        <dbReference type="ARBA" id="ARBA00004496"/>
    </source>
</evidence>
<dbReference type="GO" id="GO:0006431">
    <property type="term" value="P:methionyl-tRNA aminoacylation"/>
    <property type="evidence" value="ECO:0007669"/>
    <property type="project" value="UniProtKB-UniRule"/>
</dbReference>
<dbReference type="PROSITE" id="PS00178">
    <property type="entry name" value="AA_TRNA_LIGASE_I"/>
    <property type="match status" value="1"/>
</dbReference>
<evidence type="ECO:0000256" key="15">
    <source>
        <dbReference type="ARBA" id="ARBA00047364"/>
    </source>
</evidence>
<dbReference type="GO" id="GO:0005524">
    <property type="term" value="F:ATP binding"/>
    <property type="evidence" value="ECO:0007669"/>
    <property type="project" value="UniProtKB-UniRule"/>
</dbReference>
<dbReference type="NCBIfam" id="TIGR00399">
    <property type="entry name" value="metG_C_term"/>
    <property type="match status" value="1"/>
</dbReference>
<feature type="binding site" evidence="16">
    <location>
        <position position="216"/>
    </location>
    <ligand>
        <name>Zn(2+)</name>
        <dbReference type="ChEBI" id="CHEBI:29105"/>
    </ligand>
</feature>
<dbReference type="InterPro" id="IPR014758">
    <property type="entry name" value="Met-tRNA_synth"/>
</dbReference>
<keyword evidence="10 16" id="KW-0862">Zinc</keyword>
<dbReference type="InterPro" id="IPR004495">
    <property type="entry name" value="Met-tRNA-synth_bsu_C"/>
</dbReference>
<comment type="catalytic activity">
    <reaction evidence="15 16">
        <text>tRNA(Met) + L-methionine + ATP = L-methionyl-tRNA(Met) + AMP + diphosphate</text>
        <dbReference type="Rhea" id="RHEA:13481"/>
        <dbReference type="Rhea" id="RHEA-COMP:9667"/>
        <dbReference type="Rhea" id="RHEA-COMP:9698"/>
        <dbReference type="ChEBI" id="CHEBI:30616"/>
        <dbReference type="ChEBI" id="CHEBI:33019"/>
        <dbReference type="ChEBI" id="CHEBI:57844"/>
        <dbReference type="ChEBI" id="CHEBI:78442"/>
        <dbReference type="ChEBI" id="CHEBI:78530"/>
        <dbReference type="ChEBI" id="CHEBI:456215"/>
        <dbReference type="EC" id="6.1.1.10"/>
    </reaction>
</comment>
<dbReference type="GO" id="GO:0000049">
    <property type="term" value="F:tRNA binding"/>
    <property type="evidence" value="ECO:0007669"/>
    <property type="project" value="UniProtKB-UniRule"/>
</dbReference>
<dbReference type="Gene3D" id="3.40.50.620">
    <property type="entry name" value="HUPs"/>
    <property type="match status" value="1"/>
</dbReference>
<dbReference type="InterPro" id="IPR009080">
    <property type="entry name" value="tRNAsynth_Ia_anticodon-bd"/>
</dbReference>
<keyword evidence="11 16" id="KW-0067">ATP-binding</keyword>
<feature type="short sequence motif" description="'KMSKS' region" evidence="16">
    <location>
        <begin position="390"/>
        <end position="394"/>
    </location>
</feature>
<feature type="binding site" evidence="16">
    <location>
        <position position="203"/>
    </location>
    <ligand>
        <name>Zn(2+)</name>
        <dbReference type="ChEBI" id="CHEBI:29105"/>
    </ligand>
</feature>
<comment type="function">
    <text evidence="1 16">Is required not only for elongation of protein synthesis but also for the initiation of all mRNA translation through initiator tRNA(fMet) aminoacylation.</text>
</comment>
<dbReference type="Gene3D" id="1.10.730.10">
    <property type="entry name" value="Isoleucyl-tRNA Synthetase, Domain 1"/>
    <property type="match status" value="1"/>
</dbReference>
<keyword evidence="5 16" id="KW-0963">Cytoplasm</keyword>
<dbReference type="Gene3D" id="2.20.28.20">
    <property type="entry name" value="Methionyl-tRNA synthetase, Zn-domain"/>
    <property type="match status" value="1"/>
</dbReference>
<reference evidence="19 20" key="1">
    <citation type="submission" date="2019-08" db="EMBL/GenBank/DDBJ databases">
        <authorList>
            <person name="Peeters C."/>
        </authorList>
    </citation>
    <scope>NUCLEOTIDE SEQUENCE [LARGE SCALE GENOMIC DNA]</scope>
    <source>
        <strain evidence="19 20">LMG 18089</strain>
    </source>
</reference>
<dbReference type="InterPro" id="IPR013155">
    <property type="entry name" value="M/V/L/I-tRNA-synth_anticd-bd"/>
</dbReference>
<feature type="binding site" evidence="16">
    <location>
        <position position="200"/>
    </location>
    <ligand>
        <name>Zn(2+)</name>
        <dbReference type="ChEBI" id="CHEBI:29105"/>
    </ligand>
</feature>
<keyword evidence="8 16" id="KW-0479">Metal-binding</keyword>
<dbReference type="EC" id="6.1.1.10" evidence="16"/>
<dbReference type="InterPro" id="IPR023458">
    <property type="entry name" value="Met-tRNA_ligase_1"/>
</dbReference>
<sequence length="759" mass="84307">MPEPGSGFFLAIRSRPGRSQPLAGPPDFASRHARLGDFPPRLLESSFPRPFNTQAILMSRRILVTSALPYANGQIHIGHLVEYIQTDIWVRFMRMQGNEVYYVGADDTHGTPVMLRAEKEGLTPKQLIERVWKEHKRDFDSFGISFDNYYSTDSEENRELSESVYLALKDQGLIEARDIEQAYDPVKEMFLPDRFIKGECPKCGAKDQYGDSCEVCGSTYAPTDLLNPYSVVSGATPVRKTSTHYFFKLSDKRCEQFLRKWVAGLAQPEAANKMKEWLGEDGESTLADWDISRDAPYFGFEIPGAPGKYFYVWLDAPVGYYASFKNLCAQRGLNFEEWVKPGSTTEQYHFIGKDILYFHTLFWPAMLEFSGHRTPTNVFAHGFLTVDGQKMSKSRGTFITAQSFIDTGLNPEWLRYYIGAKLSNTMEDIDLNLDDFIARVNSDLVGKYVNIASRAAGFLIKRFDGRVSPDAMQAPLLGQLRGVAPQIAAHYEAREFGKALRLVMEQADAVNGYVDTVKPWDLAKDPAQAAALHEACSVCLEAFRLLTLYLKPVLPVTAEAVERFLNIAPQAWQDVARPLTADTAITAYKHLMTRVEGKQVEALLAANRDSLQASAPAADAAAAKNKDKTAKADKTTEKADKGTDDGVITIDDFAKIDLRIARIVDCKAVEGSDKLLQLTLDAGEAQTRNVFSGIKSAYPQPEALVGKLTVMVANLAPRKMKFGLSEGMVLAASATDEKAEPGIYILEPHDGAKPGMRVK</sequence>
<dbReference type="FunFam" id="2.20.28.20:FF:000001">
    <property type="entry name" value="Methionine--tRNA ligase"/>
    <property type="match status" value="1"/>
</dbReference>
<dbReference type="HAMAP" id="MF_00098">
    <property type="entry name" value="Met_tRNA_synth_type1"/>
    <property type="match status" value="1"/>
</dbReference>
<dbReference type="Proteomes" id="UP000364291">
    <property type="component" value="Unassembled WGS sequence"/>
</dbReference>
<evidence type="ECO:0000256" key="7">
    <source>
        <dbReference type="ARBA" id="ARBA00022598"/>
    </source>
</evidence>
<dbReference type="GO" id="GO:0004825">
    <property type="term" value="F:methionine-tRNA ligase activity"/>
    <property type="evidence" value="ECO:0007669"/>
    <property type="project" value="UniProtKB-UniRule"/>
</dbReference>
<dbReference type="NCBIfam" id="TIGR00398">
    <property type="entry name" value="metG"/>
    <property type="match status" value="1"/>
</dbReference>
<evidence type="ECO:0000256" key="5">
    <source>
        <dbReference type="ARBA" id="ARBA00022490"/>
    </source>
</evidence>
<dbReference type="GO" id="GO:0046872">
    <property type="term" value="F:metal ion binding"/>
    <property type="evidence" value="ECO:0007669"/>
    <property type="project" value="UniProtKB-KW"/>
</dbReference>
<keyword evidence="14 16" id="KW-0030">Aminoacyl-tRNA synthetase</keyword>
<feature type="region of interest" description="Disordered" evidence="17">
    <location>
        <begin position="616"/>
        <end position="641"/>
    </location>
</feature>
<dbReference type="InterPro" id="IPR001412">
    <property type="entry name" value="aa-tRNA-synth_I_CS"/>
</dbReference>
<protein>
    <recommendedName>
        <fullName evidence="16">Methionine--tRNA ligase</fullName>
        <ecNumber evidence="16">6.1.1.10</ecNumber>
    </recommendedName>
    <alternativeName>
        <fullName evidence="16">Methionyl-tRNA synthetase</fullName>
        <shortName evidence="16">MetRS</shortName>
    </alternativeName>
</protein>
<keyword evidence="6 16" id="KW-0820">tRNA-binding</keyword>
<dbReference type="InterPro" id="IPR014729">
    <property type="entry name" value="Rossmann-like_a/b/a_fold"/>
</dbReference>
<dbReference type="Pfam" id="PF01588">
    <property type="entry name" value="tRNA_bind"/>
    <property type="match status" value="1"/>
</dbReference>
<dbReference type="InterPro" id="IPR029038">
    <property type="entry name" value="MetRS_Zn"/>
</dbReference>
<evidence type="ECO:0000256" key="4">
    <source>
        <dbReference type="ARBA" id="ARBA00011738"/>
    </source>
</evidence>
<keyword evidence="12 16" id="KW-0694">RNA-binding</keyword>
<dbReference type="NCBIfam" id="NF001100">
    <property type="entry name" value="PRK00133.1"/>
    <property type="match status" value="1"/>
</dbReference>
<evidence type="ECO:0000256" key="9">
    <source>
        <dbReference type="ARBA" id="ARBA00022741"/>
    </source>
</evidence>
<dbReference type="SUPFAM" id="SSF52374">
    <property type="entry name" value="Nucleotidylyl transferase"/>
    <property type="match status" value="1"/>
</dbReference>
<evidence type="ECO:0000313" key="19">
    <source>
        <dbReference type="EMBL" id="VVG73856.1"/>
    </source>
</evidence>
<dbReference type="EMBL" id="CABPSX010000013">
    <property type="protein sequence ID" value="VVG73856.1"/>
    <property type="molecule type" value="Genomic_DNA"/>
</dbReference>
<dbReference type="InterPro" id="IPR041872">
    <property type="entry name" value="Anticodon_Met"/>
</dbReference>
<dbReference type="SUPFAM" id="SSF57770">
    <property type="entry name" value="Methionyl-tRNA synthetase (MetRS), Zn-domain"/>
    <property type="match status" value="1"/>
</dbReference>
<dbReference type="InterPro" id="IPR015413">
    <property type="entry name" value="Methionyl/Leucyl_tRNA_Synth"/>
</dbReference>
<comment type="subunit">
    <text evidence="4 16">Homodimer.</text>
</comment>
<evidence type="ECO:0000256" key="8">
    <source>
        <dbReference type="ARBA" id="ARBA00022723"/>
    </source>
</evidence>
<feature type="binding site" evidence="16">
    <location>
        <position position="393"/>
    </location>
    <ligand>
        <name>ATP</name>
        <dbReference type="ChEBI" id="CHEBI:30616"/>
    </ligand>
</feature>
<dbReference type="Gene3D" id="2.40.50.140">
    <property type="entry name" value="Nucleic acid-binding proteins"/>
    <property type="match status" value="1"/>
</dbReference>
<dbReference type="CDD" id="cd00814">
    <property type="entry name" value="MetRS_core"/>
    <property type="match status" value="1"/>
</dbReference>
<evidence type="ECO:0000259" key="18">
    <source>
        <dbReference type="PROSITE" id="PS50886"/>
    </source>
</evidence>
<evidence type="ECO:0000256" key="17">
    <source>
        <dbReference type="SAM" id="MobiDB-lite"/>
    </source>
</evidence>
<evidence type="ECO:0000256" key="1">
    <source>
        <dbReference type="ARBA" id="ARBA00003314"/>
    </source>
</evidence>
<dbReference type="CDD" id="cd07957">
    <property type="entry name" value="Anticodon_Ia_Met"/>
    <property type="match status" value="1"/>
</dbReference>
<dbReference type="InterPro" id="IPR012340">
    <property type="entry name" value="NA-bd_OB-fold"/>
</dbReference>
<dbReference type="PANTHER" id="PTHR45765">
    <property type="entry name" value="METHIONINE--TRNA LIGASE"/>
    <property type="match status" value="1"/>
</dbReference>
<evidence type="ECO:0000256" key="16">
    <source>
        <dbReference type="HAMAP-Rule" id="MF_00098"/>
    </source>
</evidence>
<comment type="similarity">
    <text evidence="3 16">Belongs to the class-I aminoacyl-tRNA synthetase family. MetG type 1 subfamily.</text>
</comment>
<keyword evidence="7 16" id="KW-0436">Ligase</keyword>
<evidence type="ECO:0000256" key="11">
    <source>
        <dbReference type="ARBA" id="ARBA00022840"/>
    </source>
</evidence>
<dbReference type="InterPro" id="IPR033911">
    <property type="entry name" value="MetRS_core"/>
</dbReference>
<keyword evidence="9 16" id="KW-0547">Nucleotide-binding</keyword>
<dbReference type="PRINTS" id="PR01041">
    <property type="entry name" value="TRNASYNTHMET"/>
</dbReference>
<dbReference type="AlphaFoldDB" id="A0A5E5PAY3"/>
<dbReference type="Pfam" id="PF09334">
    <property type="entry name" value="tRNA-synt_1g"/>
    <property type="match status" value="1"/>
</dbReference>
<dbReference type="Pfam" id="PF08264">
    <property type="entry name" value="Anticodon_1"/>
    <property type="match status" value="1"/>
</dbReference>
<feature type="binding site" evidence="16">
    <location>
        <position position="213"/>
    </location>
    <ligand>
        <name>Zn(2+)</name>
        <dbReference type="ChEBI" id="CHEBI:29105"/>
    </ligand>
</feature>
<evidence type="ECO:0000256" key="6">
    <source>
        <dbReference type="ARBA" id="ARBA00022555"/>
    </source>
</evidence>
<name>A0A5E5PAY3_9BURK</name>
<dbReference type="CDD" id="cd02800">
    <property type="entry name" value="tRNA_bind_EcMetRS_like"/>
    <property type="match status" value="1"/>
</dbReference>
<evidence type="ECO:0000313" key="20">
    <source>
        <dbReference type="Proteomes" id="UP000364291"/>
    </source>
</evidence>
<keyword evidence="13 16" id="KW-0648">Protein biosynthesis</keyword>
<accession>A0A5E5PAY3</accession>
<comment type="subcellular location">
    <subcellularLocation>
        <location evidence="2 16">Cytoplasm</location>
    </subcellularLocation>
</comment>
<feature type="domain" description="TRNA-binding" evidence="18">
    <location>
        <begin position="652"/>
        <end position="759"/>
    </location>
</feature>
<evidence type="ECO:0000256" key="3">
    <source>
        <dbReference type="ARBA" id="ARBA00008258"/>
    </source>
</evidence>
<evidence type="ECO:0000256" key="12">
    <source>
        <dbReference type="ARBA" id="ARBA00022884"/>
    </source>
</evidence>
<evidence type="ECO:0000256" key="13">
    <source>
        <dbReference type="ARBA" id="ARBA00022917"/>
    </source>
</evidence>
<feature type="short sequence motif" description="'HIGH' region" evidence="16">
    <location>
        <begin position="69"/>
        <end position="79"/>
    </location>
</feature>
<dbReference type="SUPFAM" id="SSF50249">
    <property type="entry name" value="Nucleic acid-binding proteins"/>
    <property type="match status" value="1"/>
</dbReference>
<dbReference type="InterPro" id="IPR002547">
    <property type="entry name" value="tRNA-bd_dom"/>
</dbReference>
<evidence type="ECO:0000256" key="10">
    <source>
        <dbReference type="ARBA" id="ARBA00022833"/>
    </source>
</evidence>